<dbReference type="Proteomes" id="UP001367030">
    <property type="component" value="Unassembled WGS sequence"/>
</dbReference>
<reference evidence="2 3" key="1">
    <citation type="submission" date="2024-03" db="EMBL/GenBank/DDBJ databases">
        <title>Novel species of the genus Variovorax.</title>
        <authorList>
            <person name="Liu Q."/>
            <person name="Xin Y.-H."/>
        </authorList>
    </citation>
    <scope>NUCLEOTIDE SEQUENCE [LARGE SCALE GENOMIC DNA]</scope>
    <source>
        <strain evidence="2 3">KACC 18901</strain>
    </source>
</reference>
<sequence length="98" mass="10503">MIATFFGMAPLDAYHVRCRGVIMDRNIVRSAGKAGPTGNPLVDSLAQLRAALVAAGLDGIEIAPRPTEGRPTRFERMLDEDYGPAPTPLTAPERKATL</sequence>
<gene>
    <name evidence="2" type="ORF">WKW79_32590</name>
</gene>
<evidence type="ECO:0000313" key="2">
    <source>
        <dbReference type="EMBL" id="MEJ8859346.1"/>
    </source>
</evidence>
<organism evidence="2 3">
    <name type="scientific">Variovorax robiniae</name>
    <dbReference type="NCBI Taxonomy" id="1836199"/>
    <lineage>
        <taxon>Bacteria</taxon>
        <taxon>Pseudomonadati</taxon>
        <taxon>Pseudomonadota</taxon>
        <taxon>Betaproteobacteria</taxon>
        <taxon>Burkholderiales</taxon>
        <taxon>Comamonadaceae</taxon>
        <taxon>Variovorax</taxon>
    </lineage>
</organism>
<accession>A0ABU8XHI9</accession>
<feature type="region of interest" description="Disordered" evidence="1">
    <location>
        <begin position="63"/>
        <end position="98"/>
    </location>
</feature>
<proteinExistence type="predicted"/>
<protein>
    <submittedName>
        <fullName evidence="2">Uncharacterized protein</fullName>
    </submittedName>
</protein>
<evidence type="ECO:0000313" key="3">
    <source>
        <dbReference type="Proteomes" id="UP001367030"/>
    </source>
</evidence>
<dbReference type="EMBL" id="JBBKZS010000027">
    <property type="protein sequence ID" value="MEJ8859346.1"/>
    <property type="molecule type" value="Genomic_DNA"/>
</dbReference>
<name>A0ABU8XHI9_9BURK</name>
<comment type="caution">
    <text evidence="2">The sequence shown here is derived from an EMBL/GenBank/DDBJ whole genome shotgun (WGS) entry which is preliminary data.</text>
</comment>
<dbReference type="RefSeq" id="WP_340339385.1">
    <property type="nucleotide sequence ID" value="NZ_JBBKZS010000027.1"/>
</dbReference>
<evidence type="ECO:0000256" key="1">
    <source>
        <dbReference type="SAM" id="MobiDB-lite"/>
    </source>
</evidence>
<feature type="compositionally biased region" description="Basic and acidic residues" evidence="1">
    <location>
        <begin position="67"/>
        <end position="79"/>
    </location>
</feature>
<keyword evidence="3" id="KW-1185">Reference proteome</keyword>